<organism evidence="14 15">
    <name type="scientific">Caenorhabditis angaria</name>
    <dbReference type="NCBI Taxonomy" id="860376"/>
    <lineage>
        <taxon>Eukaryota</taxon>
        <taxon>Metazoa</taxon>
        <taxon>Ecdysozoa</taxon>
        <taxon>Nematoda</taxon>
        <taxon>Chromadorea</taxon>
        <taxon>Rhabditida</taxon>
        <taxon>Rhabditina</taxon>
        <taxon>Rhabditomorpha</taxon>
        <taxon>Rhabditoidea</taxon>
        <taxon>Rhabditidae</taxon>
        <taxon>Peloderinae</taxon>
        <taxon>Caenorhabditis</taxon>
    </lineage>
</organism>
<dbReference type="PROSITE" id="PS51257">
    <property type="entry name" value="PROKAR_LIPOPROTEIN"/>
    <property type="match status" value="1"/>
</dbReference>
<keyword evidence="10 11" id="KW-0539">Nucleus</keyword>
<proteinExistence type="inferred from homology"/>
<dbReference type="PANTHER" id="PTHR45680:SF8">
    <property type="entry name" value="NUCLEAR HORMONE RECEPTOR FAMILY"/>
    <property type="match status" value="1"/>
</dbReference>
<dbReference type="InterPro" id="IPR035500">
    <property type="entry name" value="NHR-like_dom_sf"/>
</dbReference>
<evidence type="ECO:0000256" key="3">
    <source>
        <dbReference type="ARBA" id="ARBA00022723"/>
    </source>
</evidence>
<keyword evidence="5 11" id="KW-0862">Zinc</keyword>
<feature type="domain" description="Nuclear receptor" evidence="12">
    <location>
        <begin position="6"/>
        <end position="75"/>
    </location>
</feature>
<evidence type="ECO:0000313" key="15">
    <source>
        <dbReference type="Proteomes" id="UP001152747"/>
    </source>
</evidence>
<dbReference type="InterPro" id="IPR001628">
    <property type="entry name" value="Znf_hrmn_rcpt"/>
</dbReference>
<protein>
    <recommendedName>
        <fullName evidence="16">Nuclear Hormone Receptor family</fullName>
    </recommendedName>
</protein>
<evidence type="ECO:0000256" key="10">
    <source>
        <dbReference type="ARBA" id="ARBA00023242"/>
    </source>
</evidence>
<dbReference type="SMART" id="SM00399">
    <property type="entry name" value="ZnF_C4"/>
    <property type="match status" value="1"/>
</dbReference>
<evidence type="ECO:0000256" key="11">
    <source>
        <dbReference type="RuleBase" id="RU004334"/>
    </source>
</evidence>
<keyword evidence="9 11" id="KW-0675">Receptor</keyword>
<keyword evidence="8 11" id="KW-0804">Transcription</keyword>
<dbReference type="CDD" id="cd06960">
    <property type="entry name" value="NR_DBD_HNF4A"/>
    <property type="match status" value="1"/>
</dbReference>
<dbReference type="Proteomes" id="UP001152747">
    <property type="component" value="Unassembled WGS sequence"/>
</dbReference>
<evidence type="ECO:0000256" key="4">
    <source>
        <dbReference type="ARBA" id="ARBA00022771"/>
    </source>
</evidence>
<accession>A0A9P1IYY6</accession>
<dbReference type="PRINTS" id="PR00047">
    <property type="entry name" value="STROIDFINGER"/>
</dbReference>
<dbReference type="GO" id="GO:0003700">
    <property type="term" value="F:DNA-binding transcription factor activity"/>
    <property type="evidence" value="ECO:0007669"/>
    <property type="project" value="InterPro"/>
</dbReference>
<dbReference type="Pfam" id="PF00105">
    <property type="entry name" value="zf-C4"/>
    <property type="match status" value="1"/>
</dbReference>
<keyword evidence="7 11" id="KW-0238">DNA-binding</keyword>
<dbReference type="AlphaFoldDB" id="A0A9P1IYY6"/>
<dbReference type="PROSITE" id="PS51843">
    <property type="entry name" value="NR_LBD"/>
    <property type="match status" value="1"/>
</dbReference>
<evidence type="ECO:0000256" key="8">
    <source>
        <dbReference type="ARBA" id="ARBA00023163"/>
    </source>
</evidence>
<reference evidence="14" key="1">
    <citation type="submission" date="2022-11" db="EMBL/GenBank/DDBJ databases">
        <authorList>
            <person name="Kikuchi T."/>
        </authorList>
    </citation>
    <scope>NUCLEOTIDE SEQUENCE</scope>
    <source>
        <strain evidence="14">PS1010</strain>
    </source>
</reference>
<dbReference type="EMBL" id="CANHGI010000005">
    <property type="protein sequence ID" value="CAI5452677.1"/>
    <property type="molecule type" value="Genomic_DNA"/>
</dbReference>
<comment type="similarity">
    <text evidence="2 11">Belongs to the nuclear hormone receptor family.</text>
</comment>
<sequence length="384" mass="44897">MSAKIENCCSICDDSAHGTHFGVLSCRACAAFFRRTIVMKKKYICKKNHSLKQQCKFCRFQKCLKLGMTDDNVKLNYDTVIHTTKAPANTKKEVTYELETNKKGETRVKLDISELLKRVQKLLYSYKPPEFPKEFTSLQKMNLALIEYRRIHSSNIITFVSEISMREILGTSNDQLKSIAKFLIISEPYNHLSVNDKMKMLKCIWVQFKRLERYCSTAHIFGKRMYTERIVTIIPGVAACIDDLKIEAAHFIYRRAESMKFQMRDYNEKMMEEVAKPIVELELTPTEIAFMLTRMSWQVAGKQLQGDVLEKSEIALEKLDNDLHFYYMNEVKVVNYASRLIKIMNVLSSLQKIHYDRQNFMDLIRIFDAISVDVSDPELYKSYF</sequence>
<evidence type="ECO:0000256" key="1">
    <source>
        <dbReference type="ARBA" id="ARBA00004123"/>
    </source>
</evidence>
<dbReference type="InterPro" id="IPR000536">
    <property type="entry name" value="Nucl_hrmn_rcpt_lig-bd"/>
</dbReference>
<dbReference type="OrthoDB" id="10018779at2759"/>
<dbReference type="GO" id="GO:0008270">
    <property type="term" value="F:zinc ion binding"/>
    <property type="evidence" value="ECO:0007669"/>
    <property type="project" value="UniProtKB-KW"/>
</dbReference>
<dbReference type="PROSITE" id="PS51030">
    <property type="entry name" value="NUCLEAR_REC_DBD_2"/>
    <property type="match status" value="1"/>
</dbReference>
<feature type="domain" description="NR LBD" evidence="13">
    <location>
        <begin position="111"/>
        <end position="383"/>
    </location>
</feature>
<name>A0A9P1IYY6_9PELO</name>
<comment type="subcellular location">
    <subcellularLocation>
        <location evidence="1 11">Nucleus</location>
    </subcellularLocation>
</comment>
<evidence type="ECO:0000256" key="6">
    <source>
        <dbReference type="ARBA" id="ARBA00023015"/>
    </source>
</evidence>
<evidence type="ECO:0000256" key="9">
    <source>
        <dbReference type="ARBA" id="ARBA00023170"/>
    </source>
</evidence>
<dbReference type="InterPro" id="IPR013088">
    <property type="entry name" value="Znf_NHR/GATA"/>
</dbReference>
<evidence type="ECO:0000256" key="5">
    <source>
        <dbReference type="ARBA" id="ARBA00022833"/>
    </source>
</evidence>
<keyword evidence="6 11" id="KW-0805">Transcription regulation</keyword>
<dbReference type="InterPro" id="IPR051152">
    <property type="entry name" value="C.elegans_Orphan_NR"/>
</dbReference>
<dbReference type="GO" id="GO:0005634">
    <property type="term" value="C:nucleus"/>
    <property type="evidence" value="ECO:0007669"/>
    <property type="project" value="UniProtKB-SubCell"/>
</dbReference>
<keyword evidence="4 11" id="KW-0863">Zinc-finger</keyword>
<evidence type="ECO:0000256" key="2">
    <source>
        <dbReference type="ARBA" id="ARBA00005993"/>
    </source>
</evidence>
<evidence type="ECO:0000256" key="7">
    <source>
        <dbReference type="ARBA" id="ARBA00023125"/>
    </source>
</evidence>
<dbReference type="Gene3D" id="1.10.565.10">
    <property type="entry name" value="Retinoid X Receptor"/>
    <property type="match status" value="1"/>
</dbReference>
<keyword evidence="3 11" id="KW-0479">Metal-binding</keyword>
<dbReference type="PANTHER" id="PTHR45680">
    <property type="entry name" value="NUCLEAR HORMONE RECEPTOR FAMILY"/>
    <property type="match status" value="1"/>
</dbReference>
<evidence type="ECO:0000259" key="12">
    <source>
        <dbReference type="PROSITE" id="PS51030"/>
    </source>
</evidence>
<evidence type="ECO:0000259" key="13">
    <source>
        <dbReference type="PROSITE" id="PS51843"/>
    </source>
</evidence>
<keyword evidence="15" id="KW-1185">Reference proteome</keyword>
<comment type="caution">
    <text evidence="14">The sequence shown here is derived from an EMBL/GenBank/DDBJ whole genome shotgun (WGS) entry which is preliminary data.</text>
</comment>
<dbReference type="Gene3D" id="3.30.50.10">
    <property type="entry name" value="Erythroid Transcription Factor GATA-1, subunit A"/>
    <property type="match status" value="1"/>
</dbReference>
<dbReference type="GO" id="GO:0000978">
    <property type="term" value="F:RNA polymerase II cis-regulatory region sequence-specific DNA binding"/>
    <property type="evidence" value="ECO:0007669"/>
    <property type="project" value="InterPro"/>
</dbReference>
<dbReference type="SMART" id="SM00430">
    <property type="entry name" value="HOLI"/>
    <property type="match status" value="1"/>
</dbReference>
<dbReference type="SUPFAM" id="SSF48508">
    <property type="entry name" value="Nuclear receptor ligand-binding domain"/>
    <property type="match status" value="1"/>
</dbReference>
<dbReference type="SUPFAM" id="SSF57716">
    <property type="entry name" value="Glucocorticoid receptor-like (DNA-binding domain)"/>
    <property type="match status" value="1"/>
</dbReference>
<gene>
    <name evidence="14" type="ORF">CAMP_LOCUS15314</name>
</gene>
<dbReference type="Pfam" id="PF00104">
    <property type="entry name" value="Hormone_recep"/>
    <property type="match status" value="1"/>
</dbReference>
<dbReference type="InterPro" id="IPR049636">
    <property type="entry name" value="HNF4-like_DBD"/>
</dbReference>
<evidence type="ECO:0008006" key="16">
    <source>
        <dbReference type="Google" id="ProtNLM"/>
    </source>
</evidence>
<dbReference type="PROSITE" id="PS00031">
    <property type="entry name" value="NUCLEAR_REC_DBD_1"/>
    <property type="match status" value="1"/>
</dbReference>
<evidence type="ECO:0000313" key="14">
    <source>
        <dbReference type="EMBL" id="CAI5452677.1"/>
    </source>
</evidence>